<gene>
    <name evidence="3" type="ORF">DS742_02410</name>
    <name evidence="2" type="ORF">LAD12857_34280</name>
</gene>
<organism evidence="3 4">
    <name type="scientific">Lacrimispora amygdalina</name>
    <dbReference type="NCBI Taxonomy" id="253257"/>
    <lineage>
        <taxon>Bacteria</taxon>
        <taxon>Bacillati</taxon>
        <taxon>Bacillota</taxon>
        <taxon>Clostridia</taxon>
        <taxon>Lachnospirales</taxon>
        <taxon>Lachnospiraceae</taxon>
        <taxon>Lacrimispora</taxon>
    </lineage>
</organism>
<evidence type="ECO:0000313" key="5">
    <source>
        <dbReference type="Proteomes" id="UP001419084"/>
    </source>
</evidence>
<keyword evidence="1" id="KW-1133">Transmembrane helix</keyword>
<feature type="transmembrane region" description="Helical" evidence="1">
    <location>
        <begin position="30"/>
        <end position="49"/>
    </location>
</feature>
<evidence type="ECO:0000313" key="2">
    <source>
        <dbReference type="EMBL" id="GLB31505.1"/>
    </source>
</evidence>
<dbReference type="AlphaFoldDB" id="A0A3E2NHS4"/>
<evidence type="ECO:0000313" key="4">
    <source>
        <dbReference type="Proteomes" id="UP000260680"/>
    </source>
</evidence>
<dbReference type="EMBL" id="QOHO01000009">
    <property type="protein sequence ID" value="RFZ80556.1"/>
    <property type="molecule type" value="Genomic_DNA"/>
</dbReference>
<keyword evidence="5" id="KW-1185">Reference proteome</keyword>
<evidence type="ECO:0008006" key="6">
    <source>
        <dbReference type="Google" id="ProtNLM"/>
    </source>
</evidence>
<reference evidence="3 4" key="1">
    <citation type="submission" date="2018-07" db="EMBL/GenBank/DDBJ databases">
        <title>New species, Clostridium PI-S10-A1B.</title>
        <authorList>
            <person name="Krishna G."/>
            <person name="Summeta K."/>
            <person name="Shikha S."/>
            <person name="Prabhu P.B."/>
            <person name="Suresh K."/>
        </authorList>
    </citation>
    <scope>NUCLEOTIDE SEQUENCE [LARGE SCALE GENOMIC DNA]</scope>
    <source>
        <strain evidence="3 4">PI-S10-A1B</strain>
    </source>
</reference>
<dbReference type="EMBL" id="BRPJ01000073">
    <property type="protein sequence ID" value="GLB31505.1"/>
    <property type="molecule type" value="Genomic_DNA"/>
</dbReference>
<sequence>MLNSIFSFLLHDEGRPVAPVNMQAAGQLELYFTIGCLIVLVAVIAFMVYHWKKTKSPMGLLMLGGGIIAILTEVIYDLVGYVWFPTHGSIFTVFNCFGVSLPLWVAIGYSWFTGGGSFIAYSQFEKGVTAKKVVILYLIFMIADIILECTGCSIGTYIYYGNQPFRLFGFPMWWGISNGLNPVVIGFVVYMLKPYLKGVRSLLILWIVPCTAVAVVTFTTWIVWLPLGRQDSSLVTHIASIIVFITTWLFLYVIAKVAPKFSPREKYVEAVKCLK</sequence>
<evidence type="ECO:0000256" key="1">
    <source>
        <dbReference type="SAM" id="Phobius"/>
    </source>
</evidence>
<accession>A0A3E2NHS4</accession>
<dbReference type="Proteomes" id="UP001419084">
    <property type="component" value="Unassembled WGS sequence"/>
</dbReference>
<reference evidence="2 5" key="2">
    <citation type="journal article" date="2024" name="Int. J. Syst. Evol. Microbiol.">
        <title>Lacrimispora brassicae sp. nov. isolated from fermented cabbage, and proposal of Clostridium indicum Gundawar et al. 2019 and Clostridium methoxybenzovorans Mechichi et al. 1999 as heterotypic synonyms of Lacrimispora amygdalina (Parshina et al. 2003) Haas and Blanchard 2020 and Lacrimispora indolis (McClung and McCoy 1957) Haas and Blanchard 2020, respectively.</title>
        <authorList>
            <person name="Kobayashi H."/>
            <person name="Tanizawa Y."/>
            <person name="Sakamoto M."/>
            <person name="Ohkuma M."/>
            <person name="Tohno M."/>
        </authorList>
    </citation>
    <scope>NUCLEOTIDE SEQUENCE [LARGE SCALE GENOMIC DNA]</scope>
    <source>
        <strain evidence="2 5">DSM 12857</strain>
    </source>
</reference>
<feature type="transmembrane region" description="Helical" evidence="1">
    <location>
        <begin position="61"/>
        <end position="84"/>
    </location>
</feature>
<feature type="transmembrane region" description="Helical" evidence="1">
    <location>
        <begin position="204"/>
        <end position="224"/>
    </location>
</feature>
<feature type="transmembrane region" description="Helical" evidence="1">
    <location>
        <begin position="133"/>
        <end position="160"/>
    </location>
</feature>
<feature type="transmembrane region" description="Helical" evidence="1">
    <location>
        <begin position="172"/>
        <end position="192"/>
    </location>
</feature>
<keyword evidence="1" id="KW-0472">Membrane</keyword>
<name>A0A3E2NHS4_9FIRM</name>
<proteinExistence type="predicted"/>
<dbReference type="OrthoDB" id="7597071at2"/>
<keyword evidence="1" id="KW-0812">Transmembrane</keyword>
<dbReference type="RefSeq" id="WP_117415447.1">
    <property type="nucleotide sequence ID" value="NZ_BRPJ01000073.1"/>
</dbReference>
<evidence type="ECO:0000313" key="3">
    <source>
        <dbReference type="EMBL" id="RFZ80556.1"/>
    </source>
</evidence>
<protein>
    <recommendedName>
        <fullName evidence="6">Carotenoid biosynthesis protein</fullName>
    </recommendedName>
</protein>
<feature type="transmembrane region" description="Helical" evidence="1">
    <location>
        <begin position="90"/>
        <end position="112"/>
    </location>
</feature>
<comment type="caution">
    <text evidence="3">The sequence shown here is derived from an EMBL/GenBank/DDBJ whole genome shotgun (WGS) entry which is preliminary data.</text>
</comment>
<feature type="transmembrane region" description="Helical" evidence="1">
    <location>
        <begin position="236"/>
        <end position="255"/>
    </location>
</feature>
<dbReference type="Proteomes" id="UP000260680">
    <property type="component" value="Unassembled WGS sequence"/>
</dbReference>